<reference evidence="1 2" key="1">
    <citation type="journal article" date="2013" name="Nat. Genet.">
        <title>The high-quality draft genome of peach (Prunus persica) identifies unique patterns of genetic diversity, domestication and genome evolution.</title>
        <authorList>
            <consortium name="International Peach Genome Initiative"/>
            <person name="Verde I."/>
            <person name="Abbott A.G."/>
            <person name="Scalabrin S."/>
            <person name="Jung S."/>
            <person name="Shu S."/>
            <person name="Marroni F."/>
            <person name="Zhebentyayeva T."/>
            <person name="Dettori M.T."/>
            <person name="Grimwood J."/>
            <person name="Cattonaro F."/>
            <person name="Zuccolo A."/>
            <person name="Rossini L."/>
            <person name="Jenkins J."/>
            <person name="Vendramin E."/>
            <person name="Meisel L.A."/>
            <person name="Decroocq V."/>
            <person name="Sosinski B."/>
            <person name="Prochnik S."/>
            <person name="Mitros T."/>
            <person name="Policriti A."/>
            <person name="Cipriani G."/>
            <person name="Dondini L."/>
            <person name="Ficklin S."/>
            <person name="Goodstein D.M."/>
            <person name="Xuan P."/>
            <person name="Del Fabbro C."/>
            <person name="Aramini V."/>
            <person name="Copetti D."/>
            <person name="Gonzalez S."/>
            <person name="Horner D.S."/>
            <person name="Falchi R."/>
            <person name="Lucas S."/>
            <person name="Mica E."/>
            <person name="Maldonado J."/>
            <person name="Lazzari B."/>
            <person name="Bielenberg D."/>
            <person name="Pirona R."/>
            <person name="Miculan M."/>
            <person name="Barakat A."/>
            <person name="Testolin R."/>
            <person name="Stella A."/>
            <person name="Tartarini S."/>
            <person name="Tonutti P."/>
            <person name="Arus P."/>
            <person name="Orellana A."/>
            <person name="Wells C."/>
            <person name="Main D."/>
            <person name="Vizzotto G."/>
            <person name="Silva H."/>
            <person name="Salamini F."/>
            <person name="Schmutz J."/>
            <person name="Morgante M."/>
            <person name="Rokhsar D.S."/>
        </authorList>
    </citation>
    <scope>NUCLEOTIDE SEQUENCE [LARGE SCALE GENOMIC DNA]</scope>
    <source>
        <strain evidence="2">cv. Nemared</strain>
    </source>
</reference>
<accession>A0A251PZ78</accession>
<dbReference type="EMBL" id="CM007653">
    <property type="protein sequence ID" value="ONI16828.1"/>
    <property type="molecule type" value="Genomic_DNA"/>
</dbReference>
<organism evidence="1 2">
    <name type="scientific">Prunus persica</name>
    <name type="common">Peach</name>
    <name type="synonym">Amygdalus persica</name>
    <dbReference type="NCBI Taxonomy" id="3760"/>
    <lineage>
        <taxon>Eukaryota</taxon>
        <taxon>Viridiplantae</taxon>
        <taxon>Streptophyta</taxon>
        <taxon>Embryophyta</taxon>
        <taxon>Tracheophyta</taxon>
        <taxon>Spermatophyta</taxon>
        <taxon>Magnoliopsida</taxon>
        <taxon>eudicotyledons</taxon>
        <taxon>Gunneridae</taxon>
        <taxon>Pentapetalae</taxon>
        <taxon>rosids</taxon>
        <taxon>fabids</taxon>
        <taxon>Rosales</taxon>
        <taxon>Rosaceae</taxon>
        <taxon>Amygdaloideae</taxon>
        <taxon>Amygdaleae</taxon>
        <taxon>Prunus</taxon>
    </lineage>
</organism>
<gene>
    <name evidence="1" type="ORF">PRUPE_3G124400</name>
</gene>
<dbReference type="Proteomes" id="UP000006882">
    <property type="component" value="Chromosome G3"/>
</dbReference>
<name>A0A251PZ78_PRUPE</name>
<protein>
    <submittedName>
        <fullName evidence="1">Uncharacterized protein</fullName>
    </submittedName>
</protein>
<dbReference type="AlphaFoldDB" id="A0A251PZ78"/>
<proteinExistence type="predicted"/>
<sequence length="50" mass="5864">MDDGAMVCCRERRKEKGERMMPFLGRDLWRELDLGFSSWWPSSSLISPLS</sequence>
<dbReference type="Gramene" id="ONI16828">
    <property type="protein sequence ID" value="ONI16828"/>
    <property type="gene ID" value="PRUPE_3G124400"/>
</dbReference>
<evidence type="ECO:0000313" key="1">
    <source>
        <dbReference type="EMBL" id="ONI16828.1"/>
    </source>
</evidence>
<evidence type="ECO:0000313" key="2">
    <source>
        <dbReference type="Proteomes" id="UP000006882"/>
    </source>
</evidence>
<keyword evidence="2" id="KW-1185">Reference proteome</keyword>